<dbReference type="PANTHER" id="PTHR11907">
    <property type="entry name" value="AMIDOPHOSPHORIBOSYLTRANSFERASE"/>
    <property type="match status" value="1"/>
</dbReference>
<reference evidence="3" key="1">
    <citation type="submission" date="2015-06" db="UniProtKB">
        <authorList>
            <consortium name="EnsemblPlants"/>
        </authorList>
    </citation>
    <scope>IDENTIFICATION</scope>
</reference>
<name>M8BDI9_AEGTA</name>
<keyword evidence="1" id="KW-0808">Transferase</keyword>
<dbReference type="Gene3D" id="3.60.20.10">
    <property type="entry name" value="Glutamine Phosphoribosylpyrophosphate, subunit 1, domain 1"/>
    <property type="match status" value="1"/>
</dbReference>
<sequence length="163" mass="18118">MPVDHQQPPKLSMGSLSLTQFLVELILDKLKSITGLGLVSDVLRDLAHVNSPHGQATIGHIRYSTSGGDAQLCNVVPFLAGHRFGQLAVEHNDNLVNYLPLRHKLEAHGSIFNNSEVILHLITRSSTIWMHGFYLGFMEVCVCRMQEMEALNKKSTIPFCEAL</sequence>
<dbReference type="GO" id="GO:0016740">
    <property type="term" value="F:transferase activity"/>
    <property type="evidence" value="ECO:0007669"/>
    <property type="project" value="UniProtKB-KW"/>
</dbReference>
<dbReference type="InterPro" id="IPR017932">
    <property type="entry name" value="GATase_2_dom"/>
</dbReference>
<dbReference type="PROSITE" id="PS51278">
    <property type="entry name" value="GATASE_TYPE_2"/>
    <property type="match status" value="1"/>
</dbReference>
<evidence type="ECO:0000256" key="1">
    <source>
        <dbReference type="ARBA" id="ARBA00022679"/>
    </source>
</evidence>
<proteinExistence type="predicted"/>
<protein>
    <submittedName>
        <fullName evidence="3">Putative Amidophosphoribosyltransferase, chloroplastic</fullName>
    </submittedName>
</protein>
<dbReference type="InterPro" id="IPR029055">
    <property type="entry name" value="Ntn_hydrolases_N"/>
</dbReference>
<evidence type="ECO:0000313" key="3">
    <source>
        <dbReference type="EnsemblPlants" id="EMT22990"/>
    </source>
</evidence>
<dbReference type="AlphaFoldDB" id="M8BDI9"/>
<evidence type="ECO:0000256" key="2">
    <source>
        <dbReference type="ARBA" id="ARBA00022962"/>
    </source>
</evidence>
<dbReference type="EnsemblPlants" id="EMT22990">
    <property type="protein sequence ID" value="EMT22990"/>
    <property type="gene ID" value="F775_26800"/>
</dbReference>
<accession>M8BDI9</accession>
<organism evidence="3">
    <name type="scientific">Aegilops tauschii</name>
    <name type="common">Tausch's goatgrass</name>
    <name type="synonym">Aegilops squarrosa</name>
    <dbReference type="NCBI Taxonomy" id="37682"/>
    <lineage>
        <taxon>Eukaryota</taxon>
        <taxon>Viridiplantae</taxon>
        <taxon>Streptophyta</taxon>
        <taxon>Embryophyta</taxon>
        <taxon>Tracheophyta</taxon>
        <taxon>Spermatophyta</taxon>
        <taxon>Magnoliopsida</taxon>
        <taxon>Liliopsida</taxon>
        <taxon>Poales</taxon>
        <taxon>Poaceae</taxon>
        <taxon>BOP clade</taxon>
        <taxon>Pooideae</taxon>
        <taxon>Triticodae</taxon>
        <taxon>Triticeae</taxon>
        <taxon>Triticinae</taxon>
        <taxon>Aegilops</taxon>
    </lineage>
</organism>
<dbReference type="ExpressionAtlas" id="M8BDI9">
    <property type="expression patterns" value="baseline"/>
</dbReference>
<keyword evidence="2" id="KW-0315">Glutamine amidotransferase</keyword>
<dbReference type="SUPFAM" id="SSF56235">
    <property type="entry name" value="N-terminal nucleophile aminohydrolases (Ntn hydrolases)"/>
    <property type="match status" value="1"/>
</dbReference>